<dbReference type="GO" id="GO:0016567">
    <property type="term" value="P:protein ubiquitination"/>
    <property type="evidence" value="ECO:0007669"/>
    <property type="project" value="UniProtKB-UniPathway"/>
</dbReference>
<keyword evidence="4" id="KW-0808">Transferase</keyword>
<gene>
    <name evidence="6" type="primary">PUB43_1</name>
    <name evidence="6" type="ORF">g.97758</name>
</gene>
<name>A0A1D1YRL2_9ARAE</name>
<feature type="domain" description="U-box" evidence="5">
    <location>
        <begin position="258"/>
        <end position="332"/>
    </location>
</feature>
<accession>A0A1D1YRL2</accession>
<dbReference type="AlphaFoldDB" id="A0A1D1YRL2"/>
<evidence type="ECO:0000259" key="5">
    <source>
        <dbReference type="PROSITE" id="PS51698"/>
    </source>
</evidence>
<sequence>MAVVTNAAAVSVSDFISMIAEEVAETVRAASDVRIEKESFAELSSHLEKTVPLLLELAKTNARGSDGLSTAVETLSRNVCDAKKLSLECGKRSKVYLLVTCRRIAKHLEDITKEIGLALGLIPLAMLGISSNVSQEIGDLSSKMARVEFRVSLAEEEILEMIELGIRVRNSDRAYANNLLFLIADAAGITREKPVLKREFDEFKKEIADIYLRKDQAEAIQMDQILALLGRADATLSFEEKEAKYHSKRRSLGSQPLEPLRPFYCPITQDVMEDPVETSSGQTFERSAIEKWFADGNATCPMTMIPLVSGVLRPNIPLKKSIEEWKERNTIVMIASLKSKLSSRDELDVLNCLSQLQDLCEDESNRECVMFENYVPTLIGLLSGSNSTVKSRVLTLLYILAKDSDDSKEKIAQVENSIEIIVKSLARRSEERKLAVALLLELSKIASVRDYIGKVKGSILLLVTISNSDNSRAANDAIDLLEKLSIHDENVVQMAKANYFKPLLCCLASEQDSTKMTMVSTLAEMELTDNIKAILFKDGALAPLLHLVSHGNEKMKMTAVMALQKLSSLPQNGVQMIRGGAVRLLLDLLPLHIPSSPRLQETVAATIMNLAISAAQIQSYDAVVFLESDDDIFQLFSLITLTQPNIQKCILCTFYVICQPSSAMIMRCKLRQYSGIQVLVPFCEHNDLTVRAIAVKLLSCLMKDCDDRVSTEIVGQKCLKTLLFIIQRPDDEEERAAAMGIISILHPGCTQITQWLIDAGALPIIVRLLKDTKCDDSFRKKTIENAIGALSRFTLSNNLEWQKRAADAGVIPLLVRVLLTGTTLTKQYAAISLAQFSENSSGLSVPIAKSRGFICCSPPPLRVCPVHIGLCSIEGTFCLMEAGAVEPLIRVLGEPDAAACGAALQALSTLMEGKNLQSGTKLLSECNAILPIIRLLNSPSTELQEKVLCVLERVFRLEEYKGMYGASAQMLLVDITQRGNGSVKALAARVLANLNVFCEQSSYF</sequence>
<comment type="catalytic activity">
    <reaction evidence="1">
        <text>S-ubiquitinyl-[E2 ubiquitin-conjugating enzyme]-L-cysteine + [acceptor protein]-L-lysine = [E2 ubiquitin-conjugating enzyme]-L-cysteine + N(6)-ubiquitinyl-[acceptor protein]-L-lysine.</text>
        <dbReference type="EC" id="2.3.2.27"/>
    </reaction>
</comment>
<comment type="pathway">
    <text evidence="2">Protein modification; protein ubiquitination.</text>
</comment>
<evidence type="ECO:0000256" key="4">
    <source>
        <dbReference type="ARBA" id="ARBA00022679"/>
    </source>
</evidence>
<evidence type="ECO:0000256" key="2">
    <source>
        <dbReference type="ARBA" id="ARBA00004906"/>
    </source>
</evidence>
<reference evidence="6" key="1">
    <citation type="submission" date="2015-07" db="EMBL/GenBank/DDBJ databases">
        <title>Transcriptome Assembly of Anthurium amnicola.</title>
        <authorList>
            <person name="Suzuki J."/>
        </authorList>
    </citation>
    <scope>NUCLEOTIDE SEQUENCE</scope>
</reference>
<dbReference type="GO" id="GO:0061630">
    <property type="term" value="F:ubiquitin protein ligase activity"/>
    <property type="evidence" value="ECO:0007669"/>
    <property type="project" value="UniProtKB-EC"/>
</dbReference>
<dbReference type="GO" id="GO:0007166">
    <property type="term" value="P:cell surface receptor signaling pathway"/>
    <property type="evidence" value="ECO:0007669"/>
    <property type="project" value="InterPro"/>
</dbReference>
<dbReference type="InterPro" id="IPR003613">
    <property type="entry name" value="Ubox_domain"/>
</dbReference>
<dbReference type="InterPro" id="IPR000225">
    <property type="entry name" value="Armadillo"/>
</dbReference>
<dbReference type="Gene3D" id="1.25.10.10">
    <property type="entry name" value="Leucine-rich Repeat Variant"/>
    <property type="match status" value="4"/>
</dbReference>
<dbReference type="Pfam" id="PF04564">
    <property type="entry name" value="U-box"/>
    <property type="match status" value="1"/>
</dbReference>
<dbReference type="PANTHER" id="PTHR45958">
    <property type="entry name" value="RING-TYPE E3 UBIQUITIN TRANSFERASE"/>
    <property type="match status" value="1"/>
</dbReference>
<dbReference type="EMBL" id="GDJX01010641">
    <property type="protein sequence ID" value="JAT57295.1"/>
    <property type="molecule type" value="Transcribed_RNA"/>
</dbReference>
<dbReference type="InterPro" id="IPR052608">
    <property type="entry name" value="U-box_domain_protein"/>
</dbReference>
<dbReference type="PROSITE" id="PS51698">
    <property type="entry name" value="U_BOX"/>
    <property type="match status" value="1"/>
</dbReference>
<dbReference type="SMART" id="SM00185">
    <property type="entry name" value="ARM"/>
    <property type="match status" value="6"/>
</dbReference>
<organism evidence="6">
    <name type="scientific">Anthurium amnicola</name>
    <dbReference type="NCBI Taxonomy" id="1678845"/>
    <lineage>
        <taxon>Eukaryota</taxon>
        <taxon>Viridiplantae</taxon>
        <taxon>Streptophyta</taxon>
        <taxon>Embryophyta</taxon>
        <taxon>Tracheophyta</taxon>
        <taxon>Spermatophyta</taxon>
        <taxon>Magnoliopsida</taxon>
        <taxon>Liliopsida</taxon>
        <taxon>Araceae</taxon>
        <taxon>Pothoideae</taxon>
        <taxon>Potheae</taxon>
        <taxon>Anthurium</taxon>
    </lineage>
</organism>
<evidence type="ECO:0000313" key="6">
    <source>
        <dbReference type="EMBL" id="JAT57295.1"/>
    </source>
</evidence>
<proteinExistence type="predicted"/>
<dbReference type="SUPFAM" id="SSF57850">
    <property type="entry name" value="RING/U-box"/>
    <property type="match status" value="1"/>
</dbReference>
<protein>
    <recommendedName>
        <fullName evidence="3">RING-type E3 ubiquitin transferase</fullName>
        <ecNumber evidence="3">2.3.2.27</ecNumber>
    </recommendedName>
</protein>
<dbReference type="PANTHER" id="PTHR45958:SF5">
    <property type="entry name" value="RING-TYPE E3 UBIQUITIN TRANSFERASE"/>
    <property type="match status" value="1"/>
</dbReference>
<dbReference type="EC" id="2.3.2.27" evidence="3"/>
<dbReference type="UniPathway" id="UPA00143"/>
<evidence type="ECO:0000256" key="1">
    <source>
        <dbReference type="ARBA" id="ARBA00000900"/>
    </source>
</evidence>
<dbReference type="InterPro" id="IPR016024">
    <property type="entry name" value="ARM-type_fold"/>
</dbReference>
<dbReference type="InterPro" id="IPR011989">
    <property type="entry name" value="ARM-like"/>
</dbReference>
<dbReference type="InterPro" id="IPR013083">
    <property type="entry name" value="Znf_RING/FYVE/PHD"/>
</dbReference>
<dbReference type="CDD" id="cd16664">
    <property type="entry name" value="RING-Ubox_PUB"/>
    <property type="match status" value="1"/>
</dbReference>
<dbReference type="SUPFAM" id="SSF48371">
    <property type="entry name" value="ARM repeat"/>
    <property type="match status" value="1"/>
</dbReference>
<dbReference type="InterPro" id="IPR045210">
    <property type="entry name" value="RING-Ubox_PUB"/>
</dbReference>
<dbReference type="InterPro" id="IPR036537">
    <property type="entry name" value="Adaptor_Cbl_N_dom_sf"/>
</dbReference>
<evidence type="ECO:0000256" key="3">
    <source>
        <dbReference type="ARBA" id="ARBA00012483"/>
    </source>
</evidence>
<dbReference type="Gene3D" id="1.20.930.20">
    <property type="entry name" value="Adaptor protein Cbl, N-terminal domain"/>
    <property type="match status" value="1"/>
</dbReference>
<dbReference type="Gene3D" id="3.30.40.10">
    <property type="entry name" value="Zinc/RING finger domain, C3HC4 (zinc finger)"/>
    <property type="match status" value="1"/>
</dbReference>
<dbReference type="SMART" id="SM00504">
    <property type="entry name" value="Ubox"/>
    <property type="match status" value="1"/>
</dbReference>